<dbReference type="Proteomes" id="UP000010796">
    <property type="component" value="Chromosome"/>
</dbReference>
<dbReference type="AlphaFoldDB" id="L0FSZ1"/>
<dbReference type="KEGG" id="evi:Echvi_0727"/>
<dbReference type="STRING" id="926556.Echvi_0727"/>
<proteinExistence type="predicted"/>
<evidence type="ECO:0000313" key="2">
    <source>
        <dbReference type="Proteomes" id="UP000010796"/>
    </source>
</evidence>
<dbReference type="HOGENOM" id="CLU_2537204_0_0_10"/>
<evidence type="ECO:0000313" key="1">
    <source>
        <dbReference type="EMBL" id="AGA77004.1"/>
    </source>
</evidence>
<name>L0FSZ1_ECHVK</name>
<organism evidence="1 2">
    <name type="scientific">Echinicola vietnamensis (strain DSM 17526 / LMG 23754 / KMM 6221)</name>
    <dbReference type="NCBI Taxonomy" id="926556"/>
    <lineage>
        <taxon>Bacteria</taxon>
        <taxon>Pseudomonadati</taxon>
        <taxon>Bacteroidota</taxon>
        <taxon>Cytophagia</taxon>
        <taxon>Cytophagales</taxon>
        <taxon>Cyclobacteriaceae</taxon>
        <taxon>Echinicola</taxon>
    </lineage>
</organism>
<accession>L0FSZ1</accession>
<protein>
    <submittedName>
        <fullName evidence="1">Uncharacterized protein</fullName>
    </submittedName>
</protein>
<reference evidence="2" key="1">
    <citation type="submission" date="2012-02" db="EMBL/GenBank/DDBJ databases">
        <title>The complete genome of Echinicola vietnamensis DSM 17526.</title>
        <authorList>
            <person name="Lucas S."/>
            <person name="Copeland A."/>
            <person name="Lapidus A."/>
            <person name="Glavina del Rio T."/>
            <person name="Dalin E."/>
            <person name="Tice H."/>
            <person name="Bruce D."/>
            <person name="Goodwin L."/>
            <person name="Pitluck S."/>
            <person name="Peters L."/>
            <person name="Ovchinnikova G."/>
            <person name="Teshima H."/>
            <person name="Kyrpides N."/>
            <person name="Mavromatis K."/>
            <person name="Ivanova N."/>
            <person name="Brettin T."/>
            <person name="Detter J.C."/>
            <person name="Han C."/>
            <person name="Larimer F."/>
            <person name="Land M."/>
            <person name="Hauser L."/>
            <person name="Markowitz V."/>
            <person name="Cheng J.-F."/>
            <person name="Hugenholtz P."/>
            <person name="Woyke T."/>
            <person name="Wu D."/>
            <person name="Brambilla E."/>
            <person name="Klenk H.-P."/>
            <person name="Eisen J.A."/>
        </authorList>
    </citation>
    <scope>NUCLEOTIDE SEQUENCE [LARGE SCALE GENOMIC DNA]</scope>
    <source>
        <strain evidence="2">DSM 17526 / LMG 23754 / KMM 6221</strain>
    </source>
</reference>
<gene>
    <name evidence="1" type="ordered locus">Echvi_0727</name>
</gene>
<sequence>MILNSKCYRLDENILKITEKNLNQKTLDEQIHPGLPPWLESVEAVSKVLVIAIPMDIGRSNLVIRAMKAHRDHFTPVVMTDYL</sequence>
<keyword evidence="2" id="KW-1185">Reference proteome</keyword>
<dbReference type="EMBL" id="CP003346">
    <property type="protein sequence ID" value="AGA77004.1"/>
    <property type="molecule type" value="Genomic_DNA"/>
</dbReference>